<dbReference type="GO" id="GO:0005774">
    <property type="term" value="C:vacuolar membrane"/>
    <property type="evidence" value="ECO:0007669"/>
    <property type="project" value="UniProtKB-SubCell"/>
</dbReference>
<feature type="compositionally biased region" description="Basic and acidic residues" evidence="7">
    <location>
        <begin position="207"/>
        <end position="216"/>
    </location>
</feature>
<evidence type="ECO:0000256" key="8">
    <source>
        <dbReference type="SAM" id="SignalP"/>
    </source>
</evidence>
<dbReference type="GO" id="GO:0038202">
    <property type="term" value="P:TORC1 signaling"/>
    <property type="evidence" value="ECO:0007669"/>
    <property type="project" value="TreeGrafter"/>
</dbReference>
<dbReference type="InterPro" id="IPR056603">
    <property type="entry name" value="HTH_NPRL3"/>
</dbReference>
<feature type="region of interest" description="Disordered" evidence="7">
    <location>
        <begin position="548"/>
        <end position="650"/>
    </location>
</feature>
<sequence length="760" mass="84248">MSTSATSLNPSLLAILLVVQGRTGSGAEIVFHYPPDPLSAERPSYAAESTDDDDGESSSSDSEESSSEEDFDLFTRRFGNAVTATQNQENQSQHSDDEDSNYLSKRGTQDNSQWKPSWEPLLGLGEDGLVSLLAPGRSWHKRRFELGINDLTFLGRPVYAREDGFWRKVKVRRSRTVEDEGLSPEVTLSDSAQDDEVNDDEAAPTDHSSKKDGHAKERVKSQLTMFHVVFVMDPPPLEHTARVKEMYDHVVKKFSKVLKWAQSHHDYVWEQSELLQSIRSAHFHQRSSTKVLYTEMKQRSPLAAAIAKVFDNISASKIAAITLSPKLSVSLQIPPVTSTSYLPSLSEPPLQPGLWLTTATDPTSTASDLDATSSTGPLQLSKNFTLLLKSSPQKILKDIQAAGGSLAMPLTNFIGHLKPTKSFYKISLASQIALGDIQHLARHLVYWRRAIAIPPLHQRDTYIVSPNANMSRLVSACKTYEATFPMMPSLPKMLNALSGTPAPYGTLIPSRDHKEEYYRVLAWLMRDGWVTQLRTFAFVRVDPEVKKAVREKEREESKGSSRTPGLEREASASDRDRDTGTGRSFGSGGTPNTTPAGGGAISSFKQRPSMPRRPSSDGRQSISTDRTSVRGGGQQFKHNPKAASLIISPQRASPEESRWLDYITSTISSSPSRSSSSRADSPASSDSEAEAETAELLRRYWPVFVKYFSGSEPLERIPVREGLKRKLVWDVLEKVGADFEGGVEDEKGENKRVLVTIRHW</sequence>
<evidence type="ECO:0000256" key="2">
    <source>
        <dbReference type="ARBA" id="ARBA00017880"/>
    </source>
</evidence>
<evidence type="ECO:0000256" key="3">
    <source>
        <dbReference type="ARBA" id="ARBA00023254"/>
    </source>
</evidence>
<evidence type="ECO:0000256" key="7">
    <source>
        <dbReference type="SAM" id="MobiDB-lite"/>
    </source>
</evidence>
<accession>A0A0D2KFG9</accession>
<comment type="similarity">
    <text evidence="1 6">Belongs to the NPR3 family.</text>
</comment>
<keyword evidence="11" id="KW-1185">Reference proteome</keyword>
<evidence type="ECO:0000256" key="5">
    <source>
        <dbReference type="ARBA" id="ARBA00030028"/>
    </source>
</evidence>
<keyword evidence="3 6" id="KW-0469">Meiosis</keyword>
<evidence type="ECO:0000256" key="1">
    <source>
        <dbReference type="ARBA" id="ARBA00010546"/>
    </source>
</evidence>
<feature type="signal peptide" evidence="8">
    <location>
        <begin position="1"/>
        <end position="27"/>
    </location>
</feature>
<proteinExistence type="inferred from homology"/>
<keyword evidence="6 8" id="KW-0732">Signal</keyword>
<dbReference type="PANTHER" id="PTHR13153">
    <property type="entry name" value="CGTHBA PROTEIN -14 GENE PROTEIN"/>
    <property type="match status" value="1"/>
</dbReference>
<evidence type="ECO:0000259" key="9">
    <source>
        <dbReference type="Pfam" id="PF24064"/>
    </source>
</evidence>
<dbReference type="GeneID" id="27714666"/>
<feature type="domain" description="GATOR1 complex protein NPRL3 C-terminal HTH" evidence="9">
    <location>
        <begin position="696"/>
        <end position="735"/>
    </location>
</feature>
<name>A0A0D2KFG9_9EURO</name>
<feature type="compositionally biased region" description="Acidic residues" evidence="7">
    <location>
        <begin position="49"/>
        <end position="70"/>
    </location>
</feature>
<evidence type="ECO:0000256" key="6">
    <source>
        <dbReference type="RuleBase" id="RU368069"/>
    </source>
</evidence>
<evidence type="ECO:0000256" key="4">
    <source>
        <dbReference type="ARBA" id="ARBA00025376"/>
    </source>
</evidence>
<dbReference type="GO" id="GO:1990130">
    <property type="term" value="C:GATOR1 complex"/>
    <property type="evidence" value="ECO:0007669"/>
    <property type="project" value="TreeGrafter"/>
</dbReference>
<dbReference type="EMBL" id="KN848082">
    <property type="protein sequence ID" value="KIX95403.1"/>
    <property type="molecule type" value="Genomic_DNA"/>
</dbReference>
<dbReference type="PANTHER" id="PTHR13153:SF5">
    <property type="entry name" value="GATOR COMPLEX PROTEIN NPRL3"/>
    <property type="match status" value="1"/>
</dbReference>
<feature type="compositionally biased region" description="Low complexity" evidence="7">
    <location>
        <begin position="666"/>
        <end position="686"/>
    </location>
</feature>
<feature type="region of interest" description="Disordered" evidence="7">
    <location>
        <begin position="84"/>
        <end position="116"/>
    </location>
</feature>
<comment type="subcellular location">
    <subcellularLocation>
        <location evidence="6">Vacuole membrane</location>
        <topology evidence="6">Peripheral membrane protein</topology>
    </subcellularLocation>
</comment>
<dbReference type="STRING" id="1442371.A0A0D2KFG9"/>
<evidence type="ECO:0000313" key="11">
    <source>
        <dbReference type="Proteomes" id="UP000053411"/>
    </source>
</evidence>
<feature type="chain" id="PRO_5002256887" description="Nitrogen permease regulator 3" evidence="8">
    <location>
        <begin position="28"/>
        <end position="760"/>
    </location>
</feature>
<dbReference type="GO" id="GO:1904262">
    <property type="term" value="P:negative regulation of TORC1 signaling"/>
    <property type="evidence" value="ECO:0007669"/>
    <property type="project" value="TreeGrafter"/>
</dbReference>
<reference evidence="10 11" key="1">
    <citation type="submission" date="2015-01" db="EMBL/GenBank/DDBJ databases">
        <title>The Genome Sequence of Fonsecaea multimorphosa CBS 102226.</title>
        <authorList>
            <consortium name="The Broad Institute Genomics Platform"/>
            <person name="Cuomo C."/>
            <person name="de Hoog S."/>
            <person name="Gorbushina A."/>
            <person name="Stielow B."/>
            <person name="Teixiera M."/>
            <person name="Abouelleil A."/>
            <person name="Chapman S.B."/>
            <person name="Priest M."/>
            <person name="Young S.K."/>
            <person name="Wortman J."/>
            <person name="Nusbaum C."/>
            <person name="Birren B."/>
        </authorList>
    </citation>
    <scope>NUCLEOTIDE SEQUENCE [LARGE SCALE GENOMIC DNA]</scope>
    <source>
        <strain evidence="10 11">CBS 102226</strain>
    </source>
</reference>
<dbReference type="AlphaFoldDB" id="A0A0D2KFG9"/>
<feature type="compositionally biased region" description="Polar residues" evidence="7">
    <location>
        <begin position="84"/>
        <end position="93"/>
    </location>
</feature>
<feature type="region of interest" description="Disordered" evidence="7">
    <location>
        <begin position="32"/>
        <end position="70"/>
    </location>
</feature>
<dbReference type="InterPro" id="IPR005365">
    <property type="entry name" value="Npr3"/>
</dbReference>
<dbReference type="RefSeq" id="XP_016629526.1">
    <property type="nucleotide sequence ID" value="XM_016779416.1"/>
</dbReference>
<organism evidence="10 11">
    <name type="scientific">Fonsecaea multimorphosa CBS 102226</name>
    <dbReference type="NCBI Taxonomy" id="1442371"/>
    <lineage>
        <taxon>Eukaryota</taxon>
        <taxon>Fungi</taxon>
        <taxon>Dikarya</taxon>
        <taxon>Ascomycota</taxon>
        <taxon>Pezizomycotina</taxon>
        <taxon>Eurotiomycetes</taxon>
        <taxon>Chaetothyriomycetidae</taxon>
        <taxon>Chaetothyriales</taxon>
        <taxon>Herpotrichiellaceae</taxon>
        <taxon>Fonsecaea</taxon>
    </lineage>
</organism>
<dbReference type="VEuPathDB" id="FungiDB:Z520_08920"/>
<dbReference type="GO" id="GO:0051321">
    <property type="term" value="P:meiotic cell cycle"/>
    <property type="evidence" value="ECO:0007669"/>
    <property type="project" value="UniProtKB-UniRule"/>
</dbReference>
<dbReference type="GO" id="GO:0010508">
    <property type="term" value="P:positive regulation of autophagy"/>
    <property type="evidence" value="ECO:0007669"/>
    <property type="project" value="TreeGrafter"/>
</dbReference>
<feature type="compositionally biased region" description="Acidic residues" evidence="7">
    <location>
        <begin position="192"/>
        <end position="203"/>
    </location>
</feature>
<feature type="region of interest" description="Disordered" evidence="7">
    <location>
        <begin position="177"/>
        <end position="216"/>
    </location>
</feature>
<comment type="function">
    <text evidence="4 6">Mediates inactivation of the TORC1 complex in response to amino acid starvation. Required for meiotic nuclear division.</text>
</comment>
<dbReference type="Pfam" id="PF03666">
    <property type="entry name" value="NPR3"/>
    <property type="match status" value="1"/>
</dbReference>
<feature type="region of interest" description="Disordered" evidence="7">
    <location>
        <begin position="666"/>
        <end position="690"/>
    </location>
</feature>
<dbReference type="GO" id="GO:0034198">
    <property type="term" value="P:cellular response to amino acid starvation"/>
    <property type="evidence" value="ECO:0007669"/>
    <property type="project" value="TreeGrafter"/>
</dbReference>
<protein>
    <recommendedName>
        <fullName evidence="2 6">Nitrogen permease regulator 3</fullName>
    </recommendedName>
    <alternativeName>
        <fullName evidence="5 6">Required for meiotic nuclear division protein 11</fullName>
    </alternativeName>
</protein>
<feature type="compositionally biased region" description="Polar residues" evidence="7">
    <location>
        <begin position="617"/>
        <end position="626"/>
    </location>
</feature>
<evidence type="ECO:0000313" key="10">
    <source>
        <dbReference type="EMBL" id="KIX95403.1"/>
    </source>
</evidence>
<feature type="compositionally biased region" description="Basic and acidic residues" evidence="7">
    <location>
        <begin position="548"/>
        <end position="580"/>
    </location>
</feature>
<dbReference type="Pfam" id="PF24064">
    <property type="entry name" value="HTH_NPRL3"/>
    <property type="match status" value="1"/>
</dbReference>
<dbReference type="OrthoDB" id="18648at2759"/>
<dbReference type="Proteomes" id="UP000053411">
    <property type="component" value="Unassembled WGS sequence"/>
</dbReference>
<gene>
    <name evidence="10" type="ORF">Z520_08920</name>
</gene>